<name>A0ABP7G4I2_9ACTN</name>
<accession>A0ABP7G4I2</accession>
<keyword evidence="1" id="KW-0812">Transmembrane</keyword>
<reference evidence="3" key="1">
    <citation type="journal article" date="2019" name="Int. J. Syst. Evol. Microbiol.">
        <title>The Global Catalogue of Microorganisms (GCM) 10K type strain sequencing project: providing services to taxonomists for standard genome sequencing and annotation.</title>
        <authorList>
            <consortium name="The Broad Institute Genomics Platform"/>
            <consortium name="The Broad Institute Genome Sequencing Center for Infectious Disease"/>
            <person name="Wu L."/>
            <person name="Ma J."/>
        </authorList>
    </citation>
    <scope>NUCLEOTIDE SEQUENCE [LARGE SCALE GENOMIC DNA]</scope>
    <source>
        <strain evidence="3">JCM 17137</strain>
    </source>
</reference>
<sequence length="99" mass="10878">MVTGSTSRRMLTLPLLTLLGVALGAMAFLLGGVLTFFTMKSSHVACVRWPDTNPPEYNCDNMAYVFPFFLGGFLLAVLVVLFYVFLVLRSRVVGPRKSG</sequence>
<evidence type="ECO:0000313" key="3">
    <source>
        <dbReference type="Proteomes" id="UP001500908"/>
    </source>
</evidence>
<keyword evidence="1" id="KW-0472">Membrane</keyword>
<gene>
    <name evidence="2" type="ORF">GCM10022402_37070</name>
</gene>
<organism evidence="2 3">
    <name type="scientific">Salinactinospora qingdaonensis</name>
    <dbReference type="NCBI Taxonomy" id="702744"/>
    <lineage>
        <taxon>Bacteria</taxon>
        <taxon>Bacillati</taxon>
        <taxon>Actinomycetota</taxon>
        <taxon>Actinomycetes</taxon>
        <taxon>Streptosporangiales</taxon>
        <taxon>Nocardiopsidaceae</taxon>
        <taxon>Salinactinospora</taxon>
    </lineage>
</organism>
<comment type="caution">
    <text evidence="2">The sequence shown here is derived from an EMBL/GenBank/DDBJ whole genome shotgun (WGS) entry which is preliminary data.</text>
</comment>
<proteinExistence type="predicted"/>
<dbReference type="Proteomes" id="UP001500908">
    <property type="component" value="Unassembled WGS sequence"/>
</dbReference>
<feature type="transmembrane region" description="Helical" evidence="1">
    <location>
        <begin position="64"/>
        <end position="88"/>
    </location>
</feature>
<evidence type="ECO:0000313" key="2">
    <source>
        <dbReference type="EMBL" id="GAA3754981.1"/>
    </source>
</evidence>
<keyword evidence="1" id="KW-1133">Transmembrane helix</keyword>
<dbReference type="EMBL" id="BAABDD010000020">
    <property type="protein sequence ID" value="GAA3754981.1"/>
    <property type="molecule type" value="Genomic_DNA"/>
</dbReference>
<evidence type="ECO:0000256" key="1">
    <source>
        <dbReference type="SAM" id="Phobius"/>
    </source>
</evidence>
<protein>
    <submittedName>
        <fullName evidence="2">Uncharacterized protein</fullName>
    </submittedName>
</protein>
<keyword evidence="3" id="KW-1185">Reference proteome</keyword>